<reference evidence="13" key="1">
    <citation type="submission" date="2023-08" db="EMBL/GenBank/DDBJ databases">
        <title>Comparative genomics and taxonomic characterization of three novel marine species of genus Marivirga.</title>
        <authorList>
            <person name="Muhammad N."/>
            <person name="Kim S.-G."/>
        </authorList>
    </citation>
    <scope>NUCLEOTIDE SEQUENCE [LARGE SCALE GENOMIC DNA]</scope>
    <source>
        <strain evidence="13">ABR2-2</strain>
    </source>
</reference>
<dbReference type="GO" id="GO:0016740">
    <property type="term" value="F:transferase activity"/>
    <property type="evidence" value="ECO:0007669"/>
    <property type="project" value="UniProtKB-KW"/>
</dbReference>
<gene>
    <name evidence="13" type="ORF">QYS48_32070</name>
</gene>
<evidence type="ECO:0000256" key="6">
    <source>
        <dbReference type="ARBA" id="ARBA00022723"/>
    </source>
</evidence>
<evidence type="ECO:0000256" key="5">
    <source>
        <dbReference type="ARBA" id="ARBA00022679"/>
    </source>
</evidence>
<evidence type="ECO:0000256" key="7">
    <source>
        <dbReference type="ARBA" id="ARBA00022898"/>
    </source>
</evidence>
<evidence type="ECO:0000256" key="8">
    <source>
        <dbReference type="ARBA" id="ARBA00022977"/>
    </source>
</evidence>
<dbReference type="SUPFAM" id="SSF53850">
    <property type="entry name" value="Periplasmic binding protein-like II"/>
    <property type="match status" value="1"/>
</dbReference>
<evidence type="ECO:0000256" key="9">
    <source>
        <dbReference type="ARBA" id="ARBA00023004"/>
    </source>
</evidence>
<evidence type="ECO:0000259" key="12">
    <source>
        <dbReference type="Pfam" id="PF09084"/>
    </source>
</evidence>
<keyword evidence="14" id="KW-1185">Reference proteome</keyword>
<name>A0AA51R851_9BACT</name>
<dbReference type="PANTHER" id="PTHR31528">
    <property type="entry name" value="4-AMINO-5-HYDROXYMETHYL-2-METHYLPYRIMIDINE PHOSPHATE SYNTHASE THI11-RELATED"/>
    <property type="match status" value="1"/>
</dbReference>
<dbReference type="GO" id="GO:0046872">
    <property type="term" value="F:metal ion binding"/>
    <property type="evidence" value="ECO:0007669"/>
    <property type="project" value="UniProtKB-KW"/>
</dbReference>
<dbReference type="InterPro" id="IPR027939">
    <property type="entry name" value="NMT1/THI5"/>
</dbReference>
<dbReference type="RefSeq" id="WP_308356028.1">
    <property type="nucleotide sequence ID" value="NZ_CP129970.2"/>
</dbReference>
<comment type="function">
    <text evidence="1">Responsible for the formation of the pyrimidine heterocycle in the thiamine biosynthesis pathway. Catalyzes the formation of hydroxymethylpyrimidine phosphate (HMP-P) from histidine and pyridoxal phosphate (PLP). The protein uses PLP and the active site histidine to form HMP-P, generating an inactive enzyme. The enzyme can only undergo a single turnover, which suggests it is a suicide enzyme.</text>
</comment>
<evidence type="ECO:0000256" key="4">
    <source>
        <dbReference type="ARBA" id="ARBA00011738"/>
    </source>
</evidence>
<dbReference type="Gene3D" id="3.40.190.10">
    <property type="entry name" value="Periplasmic binding protein-like II"/>
    <property type="match status" value="2"/>
</dbReference>
<comment type="pathway">
    <text evidence="2">Cofactor biosynthesis; thiamine diphosphate biosynthesis.</text>
</comment>
<comment type="similarity">
    <text evidence="3">Belongs to the NMT1/THI5 family.</text>
</comment>
<evidence type="ECO:0000256" key="1">
    <source>
        <dbReference type="ARBA" id="ARBA00003469"/>
    </source>
</evidence>
<dbReference type="Pfam" id="PF09084">
    <property type="entry name" value="NMT1"/>
    <property type="match status" value="1"/>
</dbReference>
<feature type="domain" description="SsuA/THI5-like" evidence="12">
    <location>
        <begin position="13"/>
        <end position="231"/>
    </location>
</feature>
<protein>
    <recommendedName>
        <fullName evidence="10">Thiamine pyrimidine synthase</fullName>
    </recommendedName>
</protein>
<keyword evidence="9" id="KW-0408">Iron</keyword>
<dbReference type="InterPro" id="IPR015168">
    <property type="entry name" value="SsuA/THI5"/>
</dbReference>
<keyword evidence="7" id="KW-0663">Pyridoxal phosphate</keyword>
<dbReference type="Proteomes" id="UP001244443">
    <property type="component" value="Chromosome"/>
</dbReference>
<accession>A0AA51R851</accession>
<dbReference type="EMBL" id="CP129970">
    <property type="protein sequence ID" value="WMN06261.1"/>
    <property type="molecule type" value="Genomic_DNA"/>
</dbReference>
<comment type="catalytic activity">
    <reaction evidence="11">
        <text>N(6)-(pyridoxal phosphate)-L-lysyl-[4-amino-5-hydroxymethyl-2-methylpyrimidine phosphate synthase] + L-histidyl-[4-amino-5-hydroxymethyl-2-methylpyrimidine phosphate synthase] + 2 Fe(3+) + 4 H2O = L-lysyl-[4-amino-5-hydroxymethyl-2-methylpyrimidine phosphate synthase] + (2S)-2-amino-5-hydroxy-4-oxopentanoyl-[4-amino-5-hydroxymethyl-2-methylpyrimidine phosphate synthase] + 4-amino-2-methyl-5-(phosphooxymethyl)pyrimidine + 3-oxopropanoate + 2 Fe(2+) + 2 H(+)</text>
        <dbReference type="Rhea" id="RHEA:65756"/>
        <dbReference type="Rhea" id="RHEA-COMP:16892"/>
        <dbReference type="Rhea" id="RHEA-COMP:16893"/>
        <dbReference type="Rhea" id="RHEA-COMP:16894"/>
        <dbReference type="Rhea" id="RHEA-COMP:16895"/>
        <dbReference type="ChEBI" id="CHEBI:15377"/>
        <dbReference type="ChEBI" id="CHEBI:15378"/>
        <dbReference type="ChEBI" id="CHEBI:29033"/>
        <dbReference type="ChEBI" id="CHEBI:29034"/>
        <dbReference type="ChEBI" id="CHEBI:29969"/>
        <dbReference type="ChEBI" id="CHEBI:29979"/>
        <dbReference type="ChEBI" id="CHEBI:33190"/>
        <dbReference type="ChEBI" id="CHEBI:58354"/>
        <dbReference type="ChEBI" id="CHEBI:143915"/>
        <dbReference type="ChEBI" id="CHEBI:157692"/>
    </reaction>
    <physiologicalReaction direction="left-to-right" evidence="11">
        <dbReference type="Rhea" id="RHEA:65757"/>
    </physiologicalReaction>
</comment>
<evidence type="ECO:0000256" key="3">
    <source>
        <dbReference type="ARBA" id="ARBA00009406"/>
    </source>
</evidence>
<evidence type="ECO:0000256" key="10">
    <source>
        <dbReference type="ARBA" id="ARBA00033171"/>
    </source>
</evidence>
<evidence type="ECO:0000313" key="14">
    <source>
        <dbReference type="Proteomes" id="UP001244443"/>
    </source>
</evidence>
<organism evidence="13 14">
    <name type="scientific">Marivirga arenosa</name>
    <dbReference type="NCBI Taxonomy" id="3059076"/>
    <lineage>
        <taxon>Bacteria</taxon>
        <taxon>Pseudomonadati</taxon>
        <taxon>Bacteroidota</taxon>
        <taxon>Cytophagia</taxon>
        <taxon>Cytophagales</taxon>
        <taxon>Marivirgaceae</taxon>
        <taxon>Marivirga</taxon>
    </lineage>
</organism>
<dbReference type="PANTHER" id="PTHR31528:SF1">
    <property type="entry name" value="4-AMINO-5-HYDROXYMETHYL-2-METHYLPYRIMIDINE PHOSPHATE SYNTHASE THI11-RELATED"/>
    <property type="match status" value="1"/>
</dbReference>
<sequence>MELIRLALDWTPNTNHTGFFVAQAKGFYDETGIKVEIRSPELDNYSRTPAKLVEEKSVELGIAPSESVISYQTLKNKPNLTAIAAILQKDASAIVSLADGSIQNIKDLDGQTYASYNARFEDHIVEAMIRKDGGKAEFNKSTPDKLGIWDTLLEGNADATWVFMPWEGILAKNNGIKLNEFRLDEYNIPYGYSPILIAHSETLNEKEEAISKFLKASAKGFHFTQNYPEDAVKILAASGEQEELKDEEFLLESQKAINPYYTNENDDWGLMQDSRWKDFVDWIKSEKLIGKETLSNHKSLYTNKYL</sequence>
<keyword evidence="5" id="KW-0808">Transferase</keyword>
<keyword evidence="6" id="KW-0479">Metal-binding</keyword>
<evidence type="ECO:0000256" key="11">
    <source>
        <dbReference type="ARBA" id="ARBA00048179"/>
    </source>
</evidence>
<evidence type="ECO:0000256" key="2">
    <source>
        <dbReference type="ARBA" id="ARBA00004948"/>
    </source>
</evidence>
<keyword evidence="8" id="KW-0784">Thiamine biosynthesis</keyword>
<dbReference type="AlphaFoldDB" id="A0AA51R851"/>
<comment type="subunit">
    <text evidence="4">Homodimer.</text>
</comment>
<proteinExistence type="inferred from homology"/>
<evidence type="ECO:0000313" key="13">
    <source>
        <dbReference type="EMBL" id="WMN06261.1"/>
    </source>
</evidence>
<dbReference type="GO" id="GO:0009228">
    <property type="term" value="P:thiamine biosynthetic process"/>
    <property type="evidence" value="ECO:0007669"/>
    <property type="project" value="UniProtKB-KW"/>
</dbReference>